<dbReference type="Proteomes" id="UP000001745">
    <property type="component" value="Unassembled WGS sequence"/>
</dbReference>
<dbReference type="Gene3D" id="3.30.420.10">
    <property type="entry name" value="Ribonuclease H-like superfamily/Ribonuclease H"/>
    <property type="match status" value="1"/>
</dbReference>
<reference evidence="3" key="1">
    <citation type="journal article" date="2015" name="Genome Announc.">
        <title>Genome sequence of the AIDS-associated pathogen Penicillium marneffei (ATCC18224) and its near taxonomic relative Talaromyces stipitatus (ATCC10500).</title>
        <authorList>
            <person name="Nierman W.C."/>
            <person name="Fedorova-Abrams N.D."/>
            <person name="Andrianopoulos A."/>
        </authorList>
    </citation>
    <scope>NUCLEOTIDE SEQUENCE [LARGE SCALE GENOMIC DNA]</scope>
    <source>
        <strain evidence="3">ATCC 10500 / CBS 375.48 / QM 6759 / NRRL 1006</strain>
    </source>
</reference>
<feature type="region of interest" description="Disordered" evidence="1">
    <location>
        <begin position="1"/>
        <end position="38"/>
    </location>
</feature>
<dbReference type="AlphaFoldDB" id="B8MP15"/>
<dbReference type="InterPro" id="IPR036397">
    <property type="entry name" value="RNaseH_sf"/>
</dbReference>
<evidence type="ECO:0000256" key="1">
    <source>
        <dbReference type="SAM" id="MobiDB-lite"/>
    </source>
</evidence>
<dbReference type="PhylomeDB" id="B8MP15"/>
<dbReference type="VEuPathDB" id="FungiDB:TSTA_104680"/>
<evidence type="ECO:0000313" key="3">
    <source>
        <dbReference type="Proteomes" id="UP000001745"/>
    </source>
</evidence>
<dbReference type="OrthoDB" id="5415741at2759"/>
<dbReference type="RefSeq" id="XP_002486492.1">
    <property type="nucleotide sequence ID" value="XM_002486447.1"/>
</dbReference>
<dbReference type="GeneID" id="8098689"/>
<protein>
    <submittedName>
        <fullName evidence="2">Uncharacterized protein</fullName>
    </submittedName>
</protein>
<dbReference type="HOGENOM" id="CLU_1225494_0_0_1"/>
<feature type="compositionally biased region" description="Polar residues" evidence="1">
    <location>
        <begin position="14"/>
        <end position="33"/>
    </location>
</feature>
<gene>
    <name evidence="2" type="ORF">TSTA_104680</name>
</gene>
<dbReference type="GO" id="GO:0003676">
    <property type="term" value="F:nucleic acid binding"/>
    <property type="evidence" value="ECO:0007669"/>
    <property type="project" value="InterPro"/>
</dbReference>
<proteinExistence type="predicted"/>
<keyword evidence="3" id="KW-1185">Reference proteome</keyword>
<name>B8MP15_TALSN</name>
<evidence type="ECO:0000313" key="2">
    <source>
        <dbReference type="EMBL" id="EED14254.1"/>
    </source>
</evidence>
<organism evidence="2 3">
    <name type="scientific">Talaromyces stipitatus (strain ATCC 10500 / CBS 375.48 / QM 6759 / NRRL 1006)</name>
    <name type="common">Penicillium stipitatum</name>
    <dbReference type="NCBI Taxonomy" id="441959"/>
    <lineage>
        <taxon>Eukaryota</taxon>
        <taxon>Fungi</taxon>
        <taxon>Dikarya</taxon>
        <taxon>Ascomycota</taxon>
        <taxon>Pezizomycotina</taxon>
        <taxon>Eurotiomycetes</taxon>
        <taxon>Eurotiomycetidae</taxon>
        <taxon>Eurotiales</taxon>
        <taxon>Trichocomaceae</taxon>
        <taxon>Talaromyces</taxon>
        <taxon>Talaromyces sect. Talaromyces</taxon>
    </lineage>
</organism>
<accession>B8MP15</accession>
<dbReference type="EMBL" id="EQ962658">
    <property type="protein sequence ID" value="EED14254.1"/>
    <property type="molecule type" value="Genomic_DNA"/>
</dbReference>
<dbReference type="Gene3D" id="1.10.10.60">
    <property type="entry name" value="Homeodomain-like"/>
    <property type="match status" value="1"/>
</dbReference>
<dbReference type="InParanoid" id="B8MP15"/>
<sequence>MSKPTNEPTKEPPNMSTNESTNEPASPKQYSTRLTRDDHIRVQTLREAGFTYEQIAKQLNITQNKVQYACQSSQVTPKKARGAAPKLSESQMDEIIEWISSSKRNRRMPYPKVIKALNLNVTSGSHTRIYVTRKARKELDDTCVRSKISRRRGWMFWSSFHRNMKDPCLFWEKEWSSINAERYCERTVPLINGYLRLMRQEGLYLQLMQDGAPGHSSSFTKEELHS</sequence>